<dbReference type="InterPro" id="IPR050275">
    <property type="entry name" value="PGM_Phosphatase"/>
</dbReference>
<dbReference type="PANTHER" id="PTHR48100">
    <property type="entry name" value="BROAD-SPECIFICITY PHOSPHATASE YOR283W-RELATED"/>
    <property type="match status" value="1"/>
</dbReference>
<dbReference type="InterPro" id="IPR001345">
    <property type="entry name" value="PG/BPGM_mutase_AS"/>
</dbReference>
<dbReference type="InterPro" id="IPR029033">
    <property type="entry name" value="His_PPase_superfam"/>
</dbReference>
<dbReference type="GO" id="GO:0005737">
    <property type="term" value="C:cytoplasm"/>
    <property type="evidence" value="ECO:0007669"/>
    <property type="project" value="TreeGrafter"/>
</dbReference>
<dbReference type="GO" id="GO:0016791">
    <property type="term" value="F:phosphatase activity"/>
    <property type="evidence" value="ECO:0007669"/>
    <property type="project" value="TreeGrafter"/>
</dbReference>
<organism evidence="3 4">
    <name type="scientific">Actinomadura viridis</name>
    <dbReference type="NCBI Taxonomy" id="58110"/>
    <lineage>
        <taxon>Bacteria</taxon>
        <taxon>Bacillati</taxon>
        <taxon>Actinomycetota</taxon>
        <taxon>Actinomycetes</taxon>
        <taxon>Streptosporangiales</taxon>
        <taxon>Thermomonosporaceae</taxon>
        <taxon>Actinomadura</taxon>
    </lineage>
</organism>
<accession>A0A931DIT3</accession>
<reference evidence="3" key="1">
    <citation type="submission" date="2020-11" db="EMBL/GenBank/DDBJ databases">
        <title>Sequencing the genomes of 1000 actinobacteria strains.</title>
        <authorList>
            <person name="Klenk H.-P."/>
        </authorList>
    </citation>
    <scope>NUCLEOTIDE SEQUENCE</scope>
    <source>
        <strain evidence="3">DSM 43175</strain>
    </source>
</reference>
<dbReference type="Gene3D" id="3.40.50.1240">
    <property type="entry name" value="Phosphoglycerate mutase-like"/>
    <property type="match status" value="1"/>
</dbReference>
<evidence type="ECO:0000256" key="1">
    <source>
        <dbReference type="ARBA" id="ARBA00023152"/>
    </source>
</evidence>
<dbReference type="AlphaFoldDB" id="A0A931DIT3"/>
<keyword evidence="1" id="KW-0324">Glycolysis</keyword>
<comment type="caution">
    <text evidence="3">The sequence shown here is derived from an EMBL/GenBank/DDBJ whole genome shotgun (WGS) entry which is preliminary data.</text>
</comment>
<sequence>MIETTGARAWLIRHGQSESNAGLPTDGPGAAPLTPLGWDQAGRVAAAFTEPPALIVASSFRRARETALPTRRRFPEVPYEEWPVQEFTFLGHLHGPRTTNAERRPHSVAYWRRADPSFTHDGDGESFKRLIGRTRDLVERLTRRPEGLTAVFTHGTYMRALMWSLLTGITDPDAVAMNAFFHFVQVCQMPNGAIVELRAATDGPEPLRLVGGSFTHLEAGAPSAAGSGAGLPAALPQAVTDSVGQLPEENPAK</sequence>
<proteinExistence type="predicted"/>
<dbReference type="SMART" id="SM00855">
    <property type="entry name" value="PGAM"/>
    <property type="match status" value="1"/>
</dbReference>
<evidence type="ECO:0000313" key="4">
    <source>
        <dbReference type="Proteomes" id="UP000614047"/>
    </source>
</evidence>
<dbReference type="PROSITE" id="PS00175">
    <property type="entry name" value="PG_MUTASE"/>
    <property type="match status" value="1"/>
</dbReference>
<dbReference type="CDD" id="cd07067">
    <property type="entry name" value="HP_PGM_like"/>
    <property type="match status" value="1"/>
</dbReference>
<protein>
    <submittedName>
        <fullName evidence="3">Broad specificity phosphatase PhoE</fullName>
    </submittedName>
</protein>
<name>A0A931DIT3_9ACTN</name>
<dbReference type="InterPro" id="IPR013078">
    <property type="entry name" value="His_Pase_superF_clade-1"/>
</dbReference>
<evidence type="ECO:0000313" key="3">
    <source>
        <dbReference type="EMBL" id="MBG6088947.1"/>
    </source>
</evidence>
<dbReference type="Pfam" id="PF00300">
    <property type="entry name" value="His_Phos_1"/>
    <property type="match status" value="1"/>
</dbReference>
<gene>
    <name evidence="3" type="ORF">IW256_003060</name>
</gene>
<dbReference type="EMBL" id="JADOUA010000001">
    <property type="protein sequence ID" value="MBG6088947.1"/>
    <property type="molecule type" value="Genomic_DNA"/>
</dbReference>
<dbReference type="PANTHER" id="PTHR48100:SF1">
    <property type="entry name" value="HISTIDINE PHOSPHATASE FAMILY PROTEIN-RELATED"/>
    <property type="match status" value="1"/>
</dbReference>
<keyword evidence="4" id="KW-1185">Reference proteome</keyword>
<evidence type="ECO:0000256" key="2">
    <source>
        <dbReference type="ARBA" id="ARBA00023235"/>
    </source>
</evidence>
<keyword evidence="2" id="KW-0413">Isomerase</keyword>
<dbReference type="RefSeq" id="WP_197011610.1">
    <property type="nucleotide sequence ID" value="NZ_BAABES010000026.1"/>
</dbReference>
<dbReference type="Proteomes" id="UP000614047">
    <property type="component" value="Unassembled WGS sequence"/>
</dbReference>
<dbReference type="SUPFAM" id="SSF53254">
    <property type="entry name" value="Phosphoglycerate mutase-like"/>
    <property type="match status" value="1"/>
</dbReference>